<evidence type="ECO:0000256" key="5">
    <source>
        <dbReference type="PROSITE-ProRule" id="PRU01240"/>
    </source>
</evidence>
<accession>A0A4V2WT22</accession>
<dbReference type="Proteomes" id="UP000295710">
    <property type="component" value="Unassembled WGS sequence"/>
</dbReference>
<comment type="similarity">
    <text evidence="1 5">Belongs to the peptidase S8 family.</text>
</comment>
<evidence type="ECO:0000313" key="7">
    <source>
        <dbReference type="EMBL" id="TDA22750.1"/>
    </source>
</evidence>
<dbReference type="Gene3D" id="3.40.50.200">
    <property type="entry name" value="Peptidase S8/S53 domain"/>
    <property type="match status" value="1"/>
</dbReference>
<dbReference type="GO" id="GO:0004252">
    <property type="term" value="F:serine-type endopeptidase activity"/>
    <property type="evidence" value="ECO:0007669"/>
    <property type="project" value="UniProtKB-UniRule"/>
</dbReference>
<dbReference type="CDD" id="cd07478">
    <property type="entry name" value="Peptidases_S8_CspA-like"/>
    <property type="match status" value="1"/>
</dbReference>
<dbReference type="RefSeq" id="WP_132275944.1">
    <property type="nucleotide sequence ID" value="NZ_JAOBST010000005.1"/>
</dbReference>
<sequence length="568" mass="62887">MDDAICKEQILSQDYWDFIFPGFRSISDMGLEGDQYCMQNMDYGYKAIYVDSKKMEPLSIERYWYNAIPNCYCLLDMAALNESGITAAQNYPALQLMGTDVMIGFVDTGIDYKNSVFRNLDGSTRIAGIWDQTIQDGAPPEGFAFGSEYREDLINEALRSGAPEELVPTADTNGHGTFLASVAAGGADVENQFLGAAPESTLAVVKLKEAKDYLKEFYKIRPDAICYQENDIMLGLRYLSLLAAERNMPLVMCIALGTNFGGHNNATLLSNVLNRYSTTINRIVVIGGGNEANERHHFSGTLENMREQREVEIRVGAGVSGFVTELWTSIPNVMTVSIISPSGERTPVISIRQGSRYVFTFTFDRTRVIVEYRLLTENNDSQLIFLRFDGPSEGIWRVAVQPLQLSDGMFHMWLPVKEFLSGEVFFLEADPETTITEPGSTTYSMTVAYYNGIDNSIDINSGRGYTRDGYIKPDFAAPGVGVTGAMPGGRFVTRTGSSVAVGLTGGASALMAEWLVREQELNLGAGASEVRNLFVLGAQQKPLLDYPNRQWGYGTLDVYQALDRLRRL</sequence>
<dbReference type="InterPro" id="IPR036852">
    <property type="entry name" value="Peptidase_S8/S53_dom_sf"/>
</dbReference>
<gene>
    <name evidence="7" type="ORF">E1963_05015</name>
</gene>
<keyword evidence="4 5" id="KW-0720">Serine protease</keyword>
<dbReference type="PRINTS" id="PR00723">
    <property type="entry name" value="SUBTILISIN"/>
</dbReference>
<dbReference type="AlphaFoldDB" id="A0A4V2WT22"/>
<feature type="active site" description="Charge relay system" evidence="5">
    <location>
        <position position="107"/>
    </location>
</feature>
<evidence type="ECO:0000256" key="4">
    <source>
        <dbReference type="ARBA" id="ARBA00022825"/>
    </source>
</evidence>
<evidence type="ECO:0000259" key="6">
    <source>
        <dbReference type="Pfam" id="PF00082"/>
    </source>
</evidence>
<dbReference type="InterPro" id="IPR051048">
    <property type="entry name" value="Peptidase_S8/S53_subtilisin"/>
</dbReference>
<dbReference type="InterPro" id="IPR034045">
    <property type="entry name" value="Pep_S8_CspA-like"/>
</dbReference>
<reference evidence="7 8" key="1">
    <citation type="journal article" date="2016" name="Nat. Microbiol.">
        <title>The Mouse Intestinal Bacterial Collection (miBC) provides host-specific insight into cultured diversity and functional potential of the gut microbiota.</title>
        <authorList>
            <person name="Lagkouvardos I."/>
            <person name="Pukall R."/>
            <person name="Abt B."/>
            <person name="Foesel B.U."/>
            <person name="Meier-Kolthoff J.P."/>
            <person name="Kumar N."/>
            <person name="Bresciani A."/>
            <person name="Martinez I."/>
            <person name="Just S."/>
            <person name="Ziegler C."/>
            <person name="Brugiroux S."/>
            <person name="Garzetti D."/>
            <person name="Wenning M."/>
            <person name="Bui T.P."/>
            <person name="Wang J."/>
            <person name="Hugenholtz F."/>
            <person name="Plugge C.M."/>
            <person name="Peterson D.A."/>
            <person name="Hornef M.W."/>
            <person name="Baines J.F."/>
            <person name="Smidt H."/>
            <person name="Walter J."/>
            <person name="Kristiansen K."/>
            <person name="Nielsen H.B."/>
            <person name="Haller D."/>
            <person name="Overmann J."/>
            <person name="Stecher B."/>
            <person name="Clavel T."/>
        </authorList>
    </citation>
    <scope>NUCLEOTIDE SEQUENCE [LARGE SCALE GENOMIC DNA]</scope>
    <source>
        <strain evidence="7 8">DSM 28560</strain>
    </source>
</reference>
<comment type="caution">
    <text evidence="7">The sequence shown here is derived from an EMBL/GenBank/DDBJ whole genome shotgun (WGS) entry which is preliminary data.</text>
</comment>
<dbReference type="GO" id="GO:0006508">
    <property type="term" value="P:proteolysis"/>
    <property type="evidence" value="ECO:0007669"/>
    <property type="project" value="UniProtKB-KW"/>
</dbReference>
<keyword evidence="8" id="KW-1185">Reference proteome</keyword>
<dbReference type="PROSITE" id="PS51892">
    <property type="entry name" value="SUBTILASE"/>
    <property type="match status" value="1"/>
</dbReference>
<dbReference type="PIRSF" id="PIRSF037894">
    <property type="entry name" value="Subtilisin_rel_CspABC"/>
    <property type="match status" value="1"/>
</dbReference>
<dbReference type="PANTHER" id="PTHR43399:SF4">
    <property type="entry name" value="CELL WALL-ASSOCIATED PROTEASE"/>
    <property type="match status" value="1"/>
</dbReference>
<dbReference type="Gene3D" id="2.60.120.1290">
    <property type="match status" value="1"/>
</dbReference>
<evidence type="ECO:0000256" key="1">
    <source>
        <dbReference type="ARBA" id="ARBA00011073"/>
    </source>
</evidence>
<feature type="domain" description="Peptidase S8/S53" evidence="6">
    <location>
        <begin position="98"/>
        <end position="347"/>
    </location>
</feature>
<dbReference type="Pfam" id="PF00082">
    <property type="entry name" value="Peptidase_S8"/>
    <property type="match status" value="2"/>
</dbReference>
<feature type="domain" description="Peptidase S8/S53" evidence="6">
    <location>
        <begin position="432"/>
        <end position="554"/>
    </location>
</feature>
<protein>
    <submittedName>
        <fullName evidence="7">Peptidase</fullName>
    </submittedName>
</protein>
<keyword evidence="2 5" id="KW-0645">Protease</keyword>
<proteinExistence type="inferred from homology"/>
<evidence type="ECO:0000256" key="3">
    <source>
        <dbReference type="ARBA" id="ARBA00022801"/>
    </source>
</evidence>
<dbReference type="InterPro" id="IPR017310">
    <property type="entry name" value="Pept_S8A_subtilisin_clostridia"/>
</dbReference>
<organism evidence="7 8">
    <name type="scientific">Extibacter muris</name>
    <dbReference type="NCBI Taxonomy" id="1796622"/>
    <lineage>
        <taxon>Bacteria</taxon>
        <taxon>Bacillati</taxon>
        <taxon>Bacillota</taxon>
        <taxon>Clostridia</taxon>
        <taxon>Lachnospirales</taxon>
        <taxon>Lachnospiraceae</taxon>
        <taxon>Extibacter</taxon>
    </lineage>
</organism>
<dbReference type="PANTHER" id="PTHR43399">
    <property type="entry name" value="SUBTILISIN-RELATED"/>
    <property type="match status" value="1"/>
</dbReference>
<feature type="active site" description="Charge relay system" evidence="5">
    <location>
        <position position="498"/>
    </location>
</feature>
<name>A0A4V2WT22_9FIRM</name>
<keyword evidence="3 5" id="KW-0378">Hydrolase</keyword>
<feature type="active site" description="Charge relay system" evidence="5">
    <location>
        <position position="175"/>
    </location>
</feature>
<dbReference type="SUPFAM" id="SSF52743">
    <property type="entry name" value="Subtilisin-like"/>
    <property type="match status" value="1"/>
</dbReference>
<dbReference type="InterPro" id="IPR000209">
    <property type="entry name" value="Peptidase_S8/S53_dom"/>
</dbReference>
<dbReference type="EMBL" id="SMMX01000003">
    <property type="protein sequence ID" value="TDA22750.1"/>
    <property type="molecule type" value="Genomic_DNA"/>
</dbReference>
<dbReference type="InterPro" id="IPR015500">
    <property type="entry name" value="Peptidase_S8_subtilisin-rel"/>
</dbReference>
<evidence type="ECO:0000313" key="8">
    <source>
        <dbReference type="Proteomes" id="UP000295710"/>
    </source>
</evidence>
<evidence type="ECO:0000256" key="2">
    <source>
        <dbReference type="ARBA" id="ARBA00022670"/>
    </source>
</evidence>